<reference evidence="1" key="1">
    <citation type="submission" date="2015-07" db="EMBL/GenBank/DDBJ databases">
        <title>Adaptation to a free-living lifestyle via gene acquisitions in the diplomonad Trepomonas sp. PC1.</title>
        <authorList>
            <person name="Xu F."/>
            <person name="Jerlstrom-Hultqvist J."/>
            <person name="Kolisko M."/>
            <person name="Simpson A.G.B."/>
            <person name="Roger A.J."/>
            <person name="Svard S.G."/>
            <person name="Andersson J.O."/>
        </authorList>
    </citation>
    <scope>NUCLEOTIDE SEQUENCE</scope>
    <source>
        <strain evidence="1">PC1</strain>
    </source>
</reference>
<name>A0A146K1B8_9EUKA</name>
<sequence length="404" mass="47121">IEFYGKVNTVINSQIVANFPISVDEGNIYKLNEETQQIETRPLPFKIHELSRSYYYNSHIYGCDSGSMFFISFYKLNVETLEVIELDIELYSKFDSFVIAGHSMLYINPNQSLIKLNLLSQESQITKFADCKLVSSFADFVAVQTKEKNTILFQVSEEHNLEEHFILNGLFMFCGAILVKDGKYDDFFEYIDVFDSKLQLQKGQKTEKSFFTFFGPTNYKNLVNFKQVEYMNDYLEKYELNEEFIMIPNLQIIKQFVMELDEMVLIEELNYHLILVESGCQGQFCETEDYLINFKNLEIAIQNGYWKYAATFPKFLITNSRERKNIKIGHIFINFSTLSQCISTSDTSNALLELIGDLLIDDDSVNLETKKQFVKAYQTDKKNSNTQKILKLRQKSSIIKFQLV</sequence>
<proteinExistence type="predicted"/>
<gene>
    <name evidence="1" type="ORF">TPC1_31166</name>
</gene>
<feature type="non-terminal residue" evidence="1">
    <location>
        <position position="1"/>
    </location>
</feature>
<dbReference type="AlphaFoldDB" id="A0A146K1B8"/>
<protein>
    <submittedName>
        <fullName evidence="1">Uncharacterized protein</fullName>
    </submittedName>
</protein>
<dbReference type="EMBL" id="GDID01007267">
    <property type="protein sequence ID" value="JAP89339.1"/>
    <property type="molecule type" value="Transcribed_RNA"/>
</dbReference>
<accession>A0A146K1B8</accession>
<organism evidence="1">
    <name type="scientific">Trepomonas sp. PC1</name>
    <dbReference type="NCBI Taxonomy" id="1076344"/>
    <lineage>
        <taxon>Eukaryota</taxon>
        <taxon>Metamonada</taxon>
        <taxon>Diplomonadida</taxon>
        <taxon>Hexamitidae</taxon>
        <taxon>Hexamitinae</taxon>
        <taxon>Trepomonas</taxon>
    </lineage>
</organism>
<feature type="non-terminal residue" evidence="1">
    <location>
        <position position="404"/>
    </location>
</feature>
<evidence type="ECO:0000313" key="1">
    <source>
        <dbReference type="EMBL" id="JAP89339.1"/>
    </source>
</evidence>